<feature type="region of interest" description="Disordered" evidence="1">
    <location>
        <begin position="24"/>
        <end position="61"/>
    </location>
</feature>
<comment type="caution">
    <text evidence="2">The sequence shown here is derived from an EMBL/GenBank/DDBJ whole genome shotgun (WGS) entry which is preliminary data.</text>
</comment>
<dbReference type="AlphaFoldDB" id="A0AA88CYW6"/>
<proteinExistence type="predicted"/>
<organism evidence="2 3">
    <name type="scientific">Ficus carica</name>
    <name type="common">Common fig</name>
    <dbReference type="NCBI Taxonomy" id="3494"/>
    <lineage>
        <taxon>Eukaryota</taxon>
        <taxon>Viridiplantae</taxon>
        <taxon>Streptophyta</taxon>
        <taxon>Embryophyta</taxon>
        <taxon>Tracheophyta</taxon>
        <taxon>Spermatophyta</taxon>
        <taxon>Magnoliopsida</taxon>
        <taxon>eudicotyledons</taxon>
        <taxon>Gunneridae</taxon>
        <taxon>Pentapetalae</taxon>
        <taxon>rosids</taxon>
        <taxon>fabids</taxon>
        <taxon>Rosales</taxon>
        <taxon>Moraceae</taxon>
        <taxon>Ficeae</taxon>
        <taxon>Ficus</taxon>
    </lineage>
</organism>
<gene>
    <name evidence="2" type="ORF">TIFTF001_006621</name>
</gene>
<evidence type="ECO:0000313" key="2">
    <source>
        <dbReference type="EMBL" id="GMN37195.1"/>
    </source>
</evidence>
<evidence type="ECO:0000313" key="3">
    <source>
        <dbReference type="Proteomes" id="UP001187192"/>
    </source>
</evidence>
<dbReference type="EMBL" id="BTGU01000006">
    <property type="protein sequence ID" value="GMN37195.1"/>
    <property type="molecule type" value="Genomic_DNA"/>
</dbReference>
<sequence>MHAKKESGEDLEITQTGEYSVCTEYYQPQGEDVNPNSEERGANIGSMSDQEAPRTLRRSGSMASIDPKELIGKPCRYDSIFAMFNIWADCRSCGWWTNRLSLGVLDLLTDDASLVLSMEFRELKLRELDPALGWKGILAQQQGEGEQFQDETLDLPPQIQAMSK</sequence>
<evidence type="ECO:0000256" key="1">
    <source>
        <dbReference type="SAM" id="MobiDB-lite"/>
    </source>
</evidence>
<protein>
    <submittedName>
        <fullName evidence="2">Uncharacterized protein</fullName>
    </submittedName>
</protein>
<accession>A0AA88CYW6</accession>
<keyword evidence="3" id="KW-1185">Reference proteome</keyword>
<feature type="region of interest" description="Disordered" evidence="1">
    <location>
        <begin position="145"/>
        <end position="164"/>
    </location>
</feature>
<dbReference type="Proteomes" id="UP001187192">
    <property type="component" value="Unassembled WGS sequence"/>
</dbReference>
<name>A0AA88CYW6_FICCA</name>
<reference evidence="2" key="1">
    <citation type="submission" date="2023-07" db="EMBL/GenBank/DDBJ databases">
        <title>draft genome sequence of fig (Ficus carica).</title>
        <authorList>
            <person name="Takahashi T."/>
            <person name="Nishimura K."/>
        </authorList>
    </citation>
    <scope>NUCLEOTIDE SEQUENCE</scope>
</reference>